<feature type="transmembrane region" description="Helical" evidence="17">
    <location>
        <begin position="31"/>
        <end position="47"/>
    </location>
</feature>
<dbReference type="EMBL" id="LT906446">
    <property type="protein sequence ID" value="SNU95316.1"/>
    <property type="molecule type" value="Genomic_DNA"/>
</dbReference>
<dbReference type="InterPro" id="IPR043130">
    <property type="entry name" value="CDP-OH_PTrfase_TM_dom"/>
</dbReference>
<keyword evidence="19" id="KW-1185">Reference proteome</keyword>
<dbReference type="Pfam" id="PF01066">
    <property type="entry name" value="CDP-OH_P_transf"/>
    <property type="match status" value="1"/>
</dbReference>
<comment type="catalytic activity">
    <reaction evidence="1">
        <text>a CDP-1,2-diacyl-sn-glycerol + L-serine = a 1,2-diacyl-sn-glycero-3-phospho-L-serine + CMP + H(+)</text>
        <dbReference type="Rhea" id="RHEA:16913"/>
        <dbReference type="ChEBI" id="CHEBI:15378"/>
        <dbReference type="ChEBI" id="CHEBI:33384"/>
        <dbReference type="ChEBI" id="CHEBI:57262"/>
        <dbReference type="ChEBI" id="CHEBI:58332"/>
        <dbReference type="ChEBI" id="CHEBI:60377"/>
        <dbReference type="EC" id="2.7.8.8"/>
    </reaction>
</comment>
<evidence type="ECO:0000256" key="9">
    <source>
        <dbReference type="ARBA" id="ARBA00022692"/>
    </source>
</evidence>
<dbReference type="Proteomes" id="UP000215383">
    <property type="component" value="Chromosome 1"/>
</dbReference>
<keyword evidence="12 17" id="KW-0472">Membrane</keyword>
<evidence type="ECO:0000256" key="8">
    <source>
        <dbReference type="ARBA" id="ARBA00022679"/>
    </source>
</evidence>
<comment type="similarity">
    <text evidence="4 16">Belongs to the CDP-alcohol phosphatidyltransferase class-I family.</text>
</comment>
<dbReference type="PROSITE" id="PS00379">
    <property type="entry name" value="CDP_ALCOHOL_P_TRANSF"/>
    <property type="match status" value="1"/>
</dbReference>
<comment type="subcellular location">
    <subcellularLocation>
        <location evidence="3">Endomembrane system</location>
    </subcellularLocation>
    <subcellularLocation>
        <location evidence="2">Membrane</location>
        <topology evidence="2">Multi-pass membrane protein</topology>
    </subcellularLocation>
</comment>
<keyword evidence="13" id="KW-0594">Phospholipid biosynthesis</keyword>
<evidence type="ECO:0000256" key="13">
    <source>
        <dbReference type="ARBA" id="ARBA00023209"/>
    </source>
</evidence>
<dbReference type="eggNOG" id="COG1183">
    <property type="taxonomic scope" value="Bacteria"/>
</dbReference>
<evidence type="ECO:0000256" key="7">
    <source>
        <dbReference type="ARBA" id="ARBA00022516"/>
    </source>
</evidence>
<keyword evidence="10 17" id="KW-1133">Transmembrane helix</keyword>
<dbReference type="RefSeq" id="WP_027889198.1">
    <property type="nucleotide sequence ID" value="NZ_CALXYH010000030.1"/>
</dbReference>
<evidence type="ECO:0000256" key="14">
    <source>
        <dbReference type="ARBA" id="ARBA00023264"/>
    </source>
</evidence>
<dbReference type="NCBIfam" id="TIGR00473">
    <property type="entry name" value="pssA"/>
    <property type="match status" value="1"/>
</dbReference>
<evidence type="ECO:0000256" key="15">
    <source>
        <dbReference type="ARBA" id="ARBA00032361"/>
    </source>
</evidence>
<dbReference type="InterPro" id="IPR000462">
    <property type="entry name" value="CDP-OH_P_trans"/>
</dbReference>
<dbReference type="GO" id="GO:0012505">
    <property type="term" value="C:endomembrane system"/>
    <property type="evidence" value="ECO:0007669"/>
    <property type="project" value="UniProtKB-SubCell"/>
</dbReference>
<dbReference type="GO" id="GO:0003882">
    <property type="term" value="F:CDP-diacylglycerol-serine O-phosphatidyltransferase activity"/>
    <property type="evidence" value="ECO:0007669"/>
    <property type="project" value="UniProtKB-EC"/>
</dbReference>
<evidence type="ECO:0000256" key="1">
    <source>
        <dbReference type="ARBA" id="ARBA00000287"/>
    </source>
</evidence>
<dbReference type="EC" id="2.7.8.8" evidence="5"/>
<dbReference type="InterPro" id="IPR004533">
    <property type="entry name" value="CDP-diaglyc--ser_O-PTrfase"/>
</dbReference>
<keyword evidence="14" id="KW-1208">Phospholipid metabolism</keyword>
<dbReference type="InterPro" id="IPR048254">
    <property type="entry name" value="CDP_ALCOHOL_P_TRANSF_CS"/>
</dbReference>
<dbReference type="GO" id="GO:0016020">
    <property type="term" value="C:membrane"/>
    <property type="evidence" value="ECO:0007669"/>
    <property type="project" value="UniProtKB-SubCell"/>
</dbReference>
<evidence type="ECO:0000256" key="2">
    <source>
        <dbReference type="ARBA" id="ARBA00004141"/>
    </source>
</evidence>
<evidence type="ECO:0000256" key="11">
    <source>
        <dbReference type="ARBA" id="ARBA00023098"/>
    </source>
</evidence>
<feature type="transmembrane region" description="Helical" evidence="17">
    <location>
        <begin position="212"/>
        <end position="235"/>
    </location>
</feature>
<dbReference type="AlphaFoldDB" id="A0A239TCL8"/>
<organism evidence="18 19">
    <name type="scientific">Megamonas hypermegale</name>
    <dbReference type="NCBI Taxonomy" id="158847"/>
    <lineage>
        <taxon>Bacteria</taxon>
        <taxon>Bacillati</taxon>
        <taxon>Bacillota</taxon>
        <taxon>Negativicutes</taxon>
        <taxon>Selenomonadales</taxon>
        <taxon>Selenomonadaceae</taxon>
        <taxon>Megamonas</taxon>
    </lineage>
</organism>
<proteinExistence type="inferred from homology"/>
<gene>
    <name evidence="18" type="ORF">SAMEA4364220_00370</name>
</gene>
<evidence type="ECO:0000256" key="12">
    <source>
        <dbReference type="ARBA" id="ARBA00023136"/>
    </source>
</evidence>
<evidence type="ECO:0000256" key="5">
    <source>
        <dbReference type="ARBA" id="ARBA00013174"/>
    </source>
</evidence>
<keyword evidence="9 17" id="KW-0812">Transmembrane</keyword>
<evidence type="ECO:0000256" key="16">
    <source>
        <dbReference type="RuleBase" id="RU003750"/>
    </source>
</evidence>
<evidence type="ECO:0000313" key="19">
    <source>
        <dbReference type="Proteomes" id="UP000215383"/>
    </source>
</evidence>
<dbReference type="Gene3D" id="1.20.120.1760">
    <property type="match status" value="1"/>
</dbReference>
<evidence type="ECO:0000256" key="3">
    <source>
        <dbReference type="ARBA" id="ARBA00004308"/>
    </source>
</evidence>
<keyword evidence="8 16" id="KW-0808">Transferase</keyword>
<evidence type="ECO:0000256" key="17">
    <source>
        <dbReference type="SAM" id="Phobius"/>
    </source>
</evidence>
<dbReference type="GO" id="GO:0008654">
    <property type="term" value="P:phospholipid biosynthetic process"/>
    <property type="evidence" value="ECO:0007669"/>
    <property type="project" value="UniProtKB-KW"/>
</dbReference>
<keyword evidence="7" id="KW-0444">Lipid biosynthesis</keyword>
<accession>A0A239TCL8</accession>
<reference evidence="18 19" key="1">
    <citation type="submission" date="2017-06" db="EMBL/GenBank/DDBJ databases">
        <authorList>
            <consortium name="Pathogen Informatics"/>
        </authorList>
    </citation>
    <scope>NUCLEOTIDE SEQUENCE [LARGE SCALE GENOMIC DNA]</scope>
    <source>
        <strain evidence="18 19">NCTC10570</strain>
    </source>
</reference>
<protein>
    <recommendedName>
        <fullName evidence="6">CDP-diacylglycerol--serine O-phosphatidyltransferase</fullName>
        <ecNumber evidence="5">2.7.8.8</ecNumber>
    </recommendedName>
    <alternativeName>
        <fullName evidence="15">Phosphatidylserine synthase</fullName>
    </alternativeName>
</protein>
<feature type="transmembrane region" description="Helical" evidence="17">
    <location>
        <begin position="187"/>
        <end position="206"/>
    </location>
</feature>
<feature type="transmembrane region" description="Helical" evidence="17">
    <location>
        <begin position="92"/>
        <end position="110"/>
    </location>
</feature>
<dbReference type="OrthoDB" id="9777147at2"/>
<evidence type="ECO:0000256" key="6">
    <source>
        <dbReference type="ARBA" id="ARBA00017171"/>
    </source>
</evidence>
<feature type="transmembrane region" description="Helical" evidence="17">
    <location>
        <begin position="156"/>
        <end position="175"/>
    </location>
</feature>
<feature type="transmembrane region" description="Helical" evidence="17">
    <location>
        <begin position="122"/>
        <end position="144"/>
    </location>
</feature>
<evidence type="ECO:0000256" key="4">
    <source>
        <dbReference type="ARBA" id="ARBA00010441"/>
    </source>
</evidence>
<name>A0A239TCL8_9FIRM</name>
<sequence length="238" mass="26051">MNYRVIIPNMFTSANLVFGMCSIISTYSGNLTFGAVFILLALFADGLDGRTARFFGVSSEMGKEMDSLCDCVSFGAAPGFLAYAFVLHNFGLIGWISVIIYAVCGMWRLARFNVNASVIHGYFMGVPIPAGGCLIATWILFSTAMNITPQIQLETLGYGLPILILIDGYLLVSTFKYPDFKGKGEKISKLALIIVAIFAICVLYFGRDAIGYAILFDIFISYALLGILNTLFTFFGRN</sequence>
<keyword evidence="11" id="KW-0443">Lipid metabolism</keyword>
<dbReference type="GeneID" id="78506405"/>
<evidence type="ECO:0000256" key="10">
    <source>
        <dbReference type="ARBA" id="ARBA00022989"/>
    </source>
</evidence>
<evidence type="ECO:0000313" key="18">
    <source>
        <dbReference type="EMBL" id="SNU95316.1"/>
    </source>
</evidence>